<name>A0A8C9R6K1_SCLFO</name>
<evidence type="ECO:0000313" key="5">
    <source>
        <dbReference type="Proteomes" id="UP000694397"/>
    </source>
</evidence>
<dbReference type="Ensembl" id="ENSSFOT00015009812.2">
    <property type="protein sequence ID" value="ENSSFOP00015009680.1"/>
    <property type="gene ID" value="ENSSFOG00015006306.2"/>
</dbReference>
<evidence type="ECO:0000256" key="1">
    <source>
        <dbReference type="ARBA" id="ARBA00004173"/>
    </source>
</evidence>
<comment type="subcellular location">
    <subcellularLocation>
        <location evidence="1">Mitochondrion</location>
    </subcellularLocation>
</comment>
<dbReference type="GO" id="GO:0044528">
    <property type="term" value="P:regulation of mitochondrial mRNA stability"/>
    <property type="evidence" value="ECO:0007669"/>
    <property type="project" value="InterPro"/>
</dbReference>
<accession>A0A8C9R6K1</accession>
<dbReference type="Proteomes" id="UP000694397">
    <property type="component" value="Chromosome 14"/>
</dbReference>
<gene>
    <name evidence="4" type="primary">fastkd2</name>
</gene>
<proteinExistence type="predicted"/>
<dbReference type="GO" id="GO:0003723">
    <property type="term" value="F:RNA binding"/>
    <property type="evidence" value="ECO:0007669"/>
    <property type="project" value="TreeGrafter"/>
</dbReference>
<reference evidence="4" key="2">
    <citation type="submission" date="2025-08" db="UniProtKB">
        <authorList>
            <consortium name="Ensembl"/>
        </authorList>
    </citation>
    <scope>IDENTIFICATION</scope>
</reference>
<feature type="domain" description="RAP" evidence="3">
    <location>
        <begin position="601"/>
        <end position="658"/>
    </location>
</feature>
<reference evidence="4 5" key="1">
    <citation type="submission" date="2019-04" db="EMBL/GenBank/DDBJ databases">
        <authorList>
            <consortium name="Wellcome Sanger Institute Data Sharing"/>
        </authorList>
    </citation>
    <scope>NUCLEOTIDE SEQUENCE [LARGE SCALE GENOMIC DNA]</scope>
</reference>
<dbReference type="InterPro" id="IPR010622">
    <property type="entry name" value="FAST_Leu-rich"/>
</dbReference>
<dbReference type="CTD" id="22868"/>
<dbReference type="InterPro" id="IPR013584">
    <property type="entry name" value="RAP"/>
</dbReference>
<evidence type="ECO:0000313" key="4">
    <source>
        <dbReference type="Ensembl" id="ENSSFOP00015009680.1"/>
    </source>
</evidence>
<dbReference type="GeneID" id="108942580"/>
<dbReference type="Pfam" id="PF06743">
    <property type="entry name" value="FAST_1"/>
    <property type="match status" value="1"/>
</dbReference>
<dbReference type="GO" id="GO:0000963">
    <property type="term" value="P:mitochondrial RNA processing"/>
    <property type="evidence" value="ECO:0007669"/>
    <property type="project" value="TreeGrafter"/>
</dbReference>
<dbReference type="InterPro" id="IPR050870">
    <property type="entry name" value="FAST_kinase"/>
</dbReference>
<organism evidence="4 5">
    <name type="scientific">Scleropages formosus</name>
    <name type="common">Asian bonytongue</name>
    <name type="synonym">Osteoglossum formosum</name>
    <dbReference type="NCBI Taxonomy" id="113540"/>
    <lineage>
        <taxon>Eukaryota</taxon>
        <taxon>Metazoa</taxon>
        <taxon>Chordata</taxon>
        <taxon>Craniata</taxon>
        <taxon>Vertebrata</taxon>
        <taxon>Euteleostomi</taxon>
        <taxon>Actinopterygii</taxon>
        <taxon>Neopterygii</taxon>
        <taxon>Teleostei</taxon>
        <taxon>Osteoglossocephala</taxon>
        <taxon>Osteoglossomorpha</taxon>
        <taxon>Osteoglossiformes</taxon>
        <taxon>Osteoglossidae</taxon>
        <taxon>Scleropages</taxon>
    </lineage>
</organism>
<dbReference type="OrthoDB" id="9369505at2759"/>
<dbReference type="GeneTree" id="ENSGT01030000234607"/>
<dbReference type="AlphaFoldDB" id="A0A8C9R6K1"/>
<evidence type="ECO:0000259" key="3">
    <source>
        <dbReference type="PROSITE" id="PS51286"/>
    </source>
</evidence>
<dbReference type="GO" id="GO:0035770">
    <property type="term" value="C:ribonucleoprotein granule"/>
    <property type="evidence" value="ECO:0007669"/>
    <property type="project" value="TreeGrafter"/>
</dbReference>
<dbReference type="KEGG" id="sfm:108942580"/>
<dbReference type="RefSeq" id="XP_018621524.1">
    <property type="nucleotide sequence ID" value="XM_018766008.2"/>
</dbReference>
<reference evidence="4" key="3">
    <citation type="submission" date="2025-09" db="UniProtKB">
        <authorList>
            <consortium name="Ensembl"/>
        </authorList>
    </citation>
    <scope>IDENTIFICATION</scope>
</reference>
<dbReference type="PROSITE" id="PS51286">
    <property type="entry name" value="RAP"/>
    <property type="match status" value="1"/>
</dbReference>
<dbReference type="GO" id="GO:0005759">
    <property type="term" value="C:mitochondrial matrix"/>
    <property type="evidence" value="ECO:0007669"/>
    <property type="project" value="TreeGrafter"/>
</dbReference>
<keyword evidence="5" id="KW-1185">Reference proteome</keyword>
<protein>
    <submittedName>
        <fullName evidence="4">FAST kinase domains 2</fullName>
    </submittedName>
</protein>
<dbReference type="PANTHER" id="PTHR21228:SF1">
    <property type="entry name" value="FAST KINASE DOMAIN-CONTAINING PROTEIN 2, MITOCHONDRIAL"/>
    <property type="match status" value="1"/>
</dbReference>
<keyword evidence="2" id="KW-0496">Mitochondrion</keyword>
<dbReference type="Pfam" id="PF08373">
    <property type="entry name" value="RAP"/>
    <property type="match status" value="1"/>
</dbReference>
<dbReference type="PANTHER" id="PTHR21228">
    <property type="entry name" value="FAST LEU-RICH DOMAIN-CONTAINING"/>
    <property type="match status" value="1"/>
</dbReference>
<dbReference type="CDD" id="cd23739">
    <property type="entry name" value="TBRG4-like_N"/>
    <property type="match status" value="1"/>
</dbReference>
<sequence length="683" mass="77330">MSVCEYGNRLLRWALLLCRDKPPWQPFGSRVLGVGSVPPMGLHTAVPCYCSTRHSRMLFSTSDVSMVRFYTQGEAGSSVQSASENVGGPPEIQISPVPGRDFRLEHHLDVKAEPQVSFYNQLQACCSPVDVLDLCGQHTMTWKRMSYTLGRTWDALKAIPEEQRSYQLQLVYEHPAFEKLCMRLMHESPQMKHSDVTHCLLALVKLGVSQRSRVVQTLLRAAQEKLNDFDERSLSVLASSLEVMQSCQNVDALKKGLKLLMWDRVPAIQNVEALQSLMRCVGKDAPKSLKRKLEEKALSMTDQFTLPNSQYMFITLAAMNFFSKPLLNICKNKIIENIEGVPFSRLMLVLKACKTLQYRDHLMLSSVAEHWESTFDMWNHKQLVTLLLIFEELGFRPASLMDKISEKVVRDSASLTKWDLQSLLKTYSSLNHIPQLYKKEFLDSMTNLLESYLPKMTPLEILKCVYFLCVLGHFPSAPFEKLLSEETLHELLSKDGDSRKEVEWRLHSVDLCLRFDRPPLLQTVTVPAGATPGHPTCLTRSIGKEIIEILQSISGDSAVQEGVLLENSYFLDCAVMLPLSGLEVCAPADEEPSTPKQCHRLAVLNVSPSSFCLGTQHPRGKLALKLRHLKALGYSPILVSQSELERLSQEEREKLLRRLVLGVREEVPSVFERKEPRGQESCE</sequence>
<dbReference type="SMART" id="SM00952">
    <property type="entry name" value="RAP"/>
    <property type="match status" value="1"/>
</dbReference>
<evidence type="ECO:0000256" key="2">
    <source>
        <dbReference type="ARBA" id="ARBA00023128"/>
    </source>
</evidence>